<evidence type="ECO:0000313" key="3">
    <source>
        <dbReference type="EMBL" id="MFD0950399.1"/>
    </source>
</evidence>
<evidence type="ECO:0000256" key="2">
    <source>
        <dbReference type="SAM" id="SignalP"/>
    </source>
</evidence>
<keyword evidence="4" id="KW-1185">Reference proteome</keyword>
<comment type="caution">
    <text evidence="3">The sequence shown here is derived from an EMBL/GenBank/DDBJ whole genome shotgun (WGS) entry which is preliminary data.</text>
</comment>
<feature type="chain" id="PRO_5046793456" description="Phage coat protein" evidence="2">
    <location>
        <begin position="29"/>
        <end position="74"/>
    </location>
</feature>
<feature type="transmembrane region" description="Helical" evidence="1">
    <location>
        <begin position="38"/>
        <end position="61"/>
    </location>
</feature>
<evidence type="ECO:0000256" key="1">
    <source>
        <dbReference type="SAM" id="Phobius"/>
    </source>
</evidence>
<organism evidence="3 4">
    <name type="scientific">Paraperlucidibaca wandonensis</name>
    <dbReference type="NCBI Taxonomy" id="1268273"/>
    <lineage>
        <taxon>Bacteria</taxon>
        <taxon>Pseudomonadati</taxon>
        <taxon>Pseudomonadota</taxon>
        <taxon>Gammaproteobacteria</taxon>
        <taxon>Moraxellales</taxon>
        <taxon>Moraxellaceae</taxon>
        <taxon>Paraperlucidibaca</taxon>
    </lineage>
</organism>
<keyword evidence="1" id="KW-1133">Transmembrane helix</keyword>
<feature type="signal peptide" evidence="2">
    <location>
        <begin position="1"/>
        <end position="28"/>
    </location>
</feature>
<accession>A0ABW3HGL3</accession>
<dbReference type="RefSeq" id="WP_379071087.1">
    <property type="nucleotide sequence ID" value="NZ_JBHTIT010000001.1"/>
</dbReference>
<gene>
    <name evidence="3" type="ORF">ACFQ0F_08375</name>
</gene>
<reference evidence="4" key="1">
    <citation type="journal article" date="2019" name="Int. J. Syst. Evol. Microbiol.">
        <title>The Global Catalogue of Microorganisms (GCM) 10K type strain sequencing project: providing services to taxonomists for standard genome sequencing and annotation.</title>
        <authorList>
            <consortium name="The Broad Institute Genomics Platform"/>
            <consortium name="The Broad Institute Genome Sequencing Center for Infectious Disease"/>
            <person name="Wu L."/>
            <person name="Ma J."/>
        </authorList>
    </citation>
    <scope>NUCLEOTIDE SEQUENCE [LARGE SCALE GENOMIC DNA]</scope>
    <source>
        <strain evidence="4">CCUG 63419</strain>
    </source>
</reference>
<dbReference type="Proteomes" id="UP001597044">
    <property type="component" value="Unassembled WGS sequence"/>
</dbReference>
<name>A0ABW3HGL3_9GAMM</name>
<dbReference type="EMBL" id="JBHTIT010000001">
    <property type="protein sequence ID" value="MFD0950399.1"/>
    <property type="molecule type" value="Genomic_DNA"/>
</dbReference>
<protein>
    <recommendedName>
        <fullName evidence="5">Phage coat protein</fullName>
    </recommendedName>
</protein>
<evidence type="ECO:0000313" key="4">
    <source>
        <dbReference type="Proteomes" id="UP001597044"/>
    </source>
</evidence>
<keyword evidence="1" id="KW-0812">Transmembrane</keyword>
<keyword evidence="1" id="KW-0472">Membrane</keyword>
<keyword evidence="2" id="KW-0732">Signal</keyword>
<sequence length="74" mass="7603">MEVKTKFSPLTKVAAVATVYALTAPVHADAISDLTDSVDFASVITGVMAIAASILALYLALKGAQIILKKVKGA</sequence>
<evidence type="ECO:0008006" key="5">
    <source>
        <dbReference type="Google" id="ProtNLM"/>
    </source>
</evidence>
<proteinExistence type="predicted"/>